<keyword evidence="7 9" id="KW-0472">Membrane</keyword>
<reference evidence="10" key="2">
    <citation type="submission" date="2020-06" db="EMBL/GenBank/DDBJ databases">
        <title>Helianthus annuus Genome sequencing and assembly Release 2.</title>
        <authorList>
            <person name="Gouzy J."/>
            <person name="Langlade N."/>
            <person name="Munos S."/>
        </authorList>
    </citation>
    <scope>NUCLEOTIDE SEQUENCE</scope>
    <source>
        <tissue evidence="10">Leaves</tissue>
    </source>
</reference>
<keyword evidence="4 9" id="KW-0812">Transmembrane</keyword>
<keyword evidence="8" id="KW-0407">Ion channel</keyword>
<evidence type="ECO:0000256" key="4">
    <source>
        <dbReference type="ARBA" id="ARBA00022692"/>
    </source>
</evidence>
<dbReference type="Pfam" id="PF11744">
    <property type="entry name" value="ALMT"/>
    <property type="match status" value="1"/>
</dbReference>
<dbReference type="GO" id="GO:0016020">
    <property type="term" value="C:membrane"/>
    <property type="evidence" value="ECO:0007669"/>
    <property type="project" value="UniProtKB-SubCell"/>
</dbReference>
<keyword evidence="6" id="KW-0406">Ion transport</keyword>
<evidence type="ECO:0000256" key="8">
    <source>
        <dbReference type="ARBA" id="ARBA00023303"/>
    </source>
</evidence>
<evidence type="ECO:0000256" key="2">
    <source>
        <dbReference type="ARBA" id="ARBA00007079"/>
    </source>
</evidence>
<dbReference type="Gramene" id="mRNA:HanXRQr2_Chr04g0165371">
    <property type="protein sequence ID" value="mRNA:HanXRQr2_Chr04g0165371"/>
    <property type="gene ID" value="HanXRQr2_Chr04g0165371"/>
</dbReference>
<evidence type="ECO:0000256" key="6">
    <source>
        <dbReference type="ARBA" id="ARBA00023065"/>
    </source>
</evidence>
<dbReference type="Proteomes" id="UP000215914">
    <property type="component" value="Unassembled WGS sequence"/>
</dbReference>
<evidence type="ECO:0000256" key="5">
    <source>
        <dbReference type="ARBA" id="ARBA00022989"/>
    </source>
</evidence>
<reference evidence="10" key="1">
    <citation type="journal article" date="2017" name="Nature">
        <title>The sunflower genome provides insights into oil metabolism, flowering and Asterid evolution.</title>
        <authorList>
            <person name="Badouin H."/>
            <person name="Gouzy J."/>
            <person name="Grassa C.J."/>
            <person name="Murat F."/>
            <person name="Staton S.E."/>
            <person name="Cottret L."/>
            <person name="Lelandais-Briere C."/>
            <person name="Owens G.L."/>
            <person name="Carrere S."/>
            <person name="Mayjonade B."/>
            <person name="Legrand L."/>
            <person name="Gill N."/>
            <person name="Kane N.C."/>
            <person name="Bowers J.E."/>
            <person name="Hubner S."/>
            <person name="Bellec A."/>
            <person name="Berard A."/>
            <person name="Berges H."/>
            <person name="Blanchet N."/>
            <person name="Boniface M.C."/>
            <person name="Brunel D."/>
            <person name="Catrice O."/>
            <person name="Chaidir N."/>
            <person name="Claudel C."/>
            <person name="Donnadieu C."/>
            <person name="Faraut T."/>
            <person name="Fievet G."/>
            <person name="Helmstetter N."/>
            <person name="King M."/>
            <person name="Knapp S.J."/>
            <person name="Lai Z."/>
            <person name="Le Paslier M.C."/>
            <person name="Lippi Y."/>
            <person name="Lorenzon L."/>
            <person name="Mandel J.R."/>
            <person name="Marage G."/>
            <person name="Marchand G."/>
            <person name="Marquand E."/>
            <person name="Bret-Mestries E."/>
            <person name="Morien E."/>
            <person name="Nambeesan S."/>
            <person name="Nguyen T."/>
            <person name="Pegot-Espagnet P."/>
            <person name="Pouilly N."/>
            <person name="Raftis F."/>
            <person name="Sallet E."/>
            <person name="Schiex T."/>
            <person name="Thomas J."/>
            <person name="Vandecasteele C."/>
            <person name="Vares D."/>
            <person name="Vear F."/>
            <person name="Vautrin S."/>
            <person name="Crespi M."/>
            <person name="Mangin B."/>
            <person name="Burke J.M."/>
            <person name="Salse J."/>
            <person name="Munos S."/>
            <person name="Vincourt P."/>
            <person name="Rieseberg L.H."/>
            <person name="Langlade N.B."/>
        </authorList>
    </citation>
    <scope>NUCLEOTIDE SEQUENCE</scope>
    <source>
        <tissue evidence="10">Leaves</tissue>
    </source>
</reference>
<dbReference type="EMBL" id="MNCJ02000319">
    <property type="protein sequence ID" value="KAF5810095.1"/>
    <property type="molecule type" value="Genomic_DNA"/>
</dbReference>
<comment type="similarity">
    <text evidence="2">Belongs to the aromatic acid exporter (TC 2.A.85) family.</text>
</comment>
<comment type="subcellular location">
    <subcellularLocation>
        <location evidence="1">Membrane</location>
        <topology evidence="1">Multi-pass membrane protein</topology>
    </subcellularLocation>
</comment>
<sequence>MTNIFRSLSQDKSRERLLFRKGHPELGYYSESGSTIETDDASILNGIKKWWINVWWHLVNAYKMGRSDPRKFKFGVKSGLAFAIVSLLTYVTEPVQLISENIIWAILTVILIFEWNVVSDPL</sequence>
<name>A0A9K3NSC5_HELAN</name>
<evidence type="ECO:0000256" key="3">
    <source>
        <dbReference type="ARBA" id="ARBA00022448"/>
    </source>
</evidence>
<evidence type="ECO:0000256" key="1">
    <source>
        <dbReference type="ARBA" id="ARBA00004141"/>
    </source>
</evidence>
<comment type="caution">
    <text evidence="10">The sequence shown here is derived from an EMBL/GenBank/DDBJ whole genome shotgun (WGS) entry which is preliminary data.</text>
</comment>
<evidence type="ECO:0000256" key="7">
    <source>
        <dbReference type="ARBA" id="ARBA00023136"/>
    </source>
</evidence>
<keyword evidence="3" id="KW-0813">Transport</keyword>
<organism evidence="10 11">
    <name type="scientific">Helianthus annuus</name>
    <name type="common">Common sunflower</name>
    <dbReference type="NCBI Taxonomy" id="4232"/>
    <lineage>
        <taxon>Eukaryota</taxon>
        <taxon>Viridiplantae</taxon>
        <taxon>Streptophyta</taxon>
        <taxon>Embryophyta</taxon>
        <taxon>Tracheophyta</taxon>
        <taxon>Spermatophyta</taxon>
        <taxon>Magnoliopsida</taxon>
        <taxon>eudicotyledons</taxon>
        <taxon>Gunneridae</taxon>
        <taxon>Pentapetalae</taxon>
        <taxon>asterids</taxon>
        <taxon>campanulids</taxon>
        <taxon>Asterales</taxon>
        <taxon>Asteraceae</taxon>
        <taxon>Asteroideae</taxon>
        <taxon>Heliantheae alliance</taxon>
        <taxon>Heliantheae</taxon>
        <taxon>Helianthus</taxon>
    </lineage>
</organism>
<keyword evidence="11" id="KW-1185">Reference proteome</keyword>
<accession>A0A9K3NSC5</accession>
<gene>
    <name evidence="10" type="ORF">HanXRQr2_Chr04g0165371</name>
</gene>
<keyword evidence="5 9" id="KW-1133">Transmembrane helix</keyword>
<dbReference type="AlphaFoldDB" id="A0A9K3NSC5"/>
<dbReference type="InterPro" id="IPR020966">
    <property type="entry name" value="ALMT"/>
</dbReference>
<feature type="transmembrane region" description="Helical" evidence="9">
    <location>
        <begin position="98"/>
        <end position="118"/>
    </location>
</feature>
<protein>
    <submittedName>
        <fullName evidence="10">Aluminum-activated malate transporter</fullName>
    </submittedName>
</protein>
<feature type="transmembrane region" description="Helical" evidence="9">
    <location>
        <begin position="74"/>
        <end position="92"/>
    </location>
</feature>
<evidence type="ECO:0000256" key="9">
    <source>
        <dbReference type="SAM" id="Phobius"/>
    </source>
</evidence>
<dbReference type="GO" id="GO:0034220">
    <property type="term" value="P:monoatomic ion transmembrane transport"/>
    <property type="evidence" value="ECO:0007669"/>
    <property type="project" value="UniProtKB-KW"/>
</dbReference>
<evidence type="ECO:0000313" key="11">
    <source>
        <dbReference type="Proteomes" id="UP000215914"/>
    </source>
</evidence>
<proteinExistence type="inferred from homology"/>
<dbReference type="GO" id="GO:0015743">
    <property type="term" value="P:malate transport"/>
    <property type="evidence" value="ECO:0007669"/>
    <property type="project" value="InterPro"/>
</dbReference>
<evidence type="ECO:0000313" key="10">
    <source>
        <dbReference type="EMBL" id="KAF5810095.1"/>
    </source>
</evidence>
<dbReference type="PANTHER" id="PTHR31086">
    <property type="entry name" value="ALUMINUM-ACTIVATED MALATE TRANSPORTER 10"/>
    <property type="match status" value="1"/>
</dbReference>